<dbReference type="GO" id="GO:0006508">
    <property type="term" value="P:proteolysis"/>
    <property type="evidence" value="ECO:0007669"/>
    <property type="project" value="InterPro"/>
</dbReference>
<evidence type="ECO:0000256" key="1">
    <source>
        <dbReference type="ARBA" id="ARBA00007664"/>
    </source>
</evidence>
<accession>A0A7W7G045</accession>
<dbReference type="InterPro" id="IPR001254">
    <property type="entry name" value="Trypsin_dom"/>
</dbReference>
<evidence type="ECO:0000259" key="3">
    <source>
        <dbReference type="PROSITE" id="PS50240"/>
    </source>
</evidence>
<dbReference type="Gene3D" id="2.40.10.10">
    <property type="entry name" value="Trypsin-like serine proteases"/>
    <property type="match status" value="1"/>
</dbReference>
<comment type="caution">
    <text evidence="4">The sequence shown here is derived from an EMBL/GenBank/DDBJ whole genome shotgun (WGS) entry which is preliminary data.</text>
</comment>
<dbReference type="RefSeq" id="WP_185008702.1">
    <property type="nucleotide sequence ID" value="NZ_BAAAUI010000084.1"/>
</dbReference>
<dbReference type="EMBL" id="JACHMH010000001">
    <property type="protein sequence ID" value="MBB4681834.1"/>
    <property type="molecule type" value="Genomic_DNA"/>
</dbReference>
<dbReference type="PRINTS" id="PR00722">
    <property type="entry name" value="CHYMOTRYPSIN"/>
</dbReference>
<feature type="domain" description="Peptidase S1" evidence="3">
    <location>
        <begin position="11"/>
        <end position="227"/>
    </location>
</feature>
<reference evidence="4 5" key="1">
    <citation type="submission" date="2020-08" db="EMBL/GenBank/DDBJ databases">
        <title>Sequencing the genomes of 1000 actinobacteria strains.</title>
        <authorList>
            <person name="Klenk H.-P."/>
        </authorList>
    </citation>
    <scope>NUCLEOTIDE SEQUENCE [LARGE SCALE GENOMIC DNA]</scope>
    <source>
        <strain evidence="4 5">DSM 44230</strain>
    </source>
</reference>
<dbReference type="InterPro" id="IPR001314">
    <property type="entry name" value="Peptidase_S1A"/>
</dbReference>
<dbReference type="InterPro" id="IPR043504">
    <property type="entry name" value="Peptidase_S1_PA_chymotrypsin"/>
</dbReference>
<dbReference type="Proteomes" id="UP000533598">
    <property type="component" value="Unassembled WGS sequence"/>
</dbReference>
<keyword evidence="5" id="KW-1185">Reference proteome</keyword>
<dbReference type="AlphaFoldDB" id="A0A7W7G045"/>
<gene>
    <name evidence="4" type="ORF">HNR67_007952</name>
</gene>
<dbReference type="GO" id="GO:0004252">
    <property type="term" value="F:serine-type endopeptidase activity"/>
    <property type="evidence" value="ECO:0007669"/>
    <property type="project" value="InterPro"/>
</dbReference>
<dbReference type="InterPro" id="IPR035992">
    <property type="entry name" value="Ricin_B-like_lectins"/>
</dbReference>
<dbReference type="InterPro" id="IPR050430">
    <property type="entry name" value="Peptidase_S1"/>
</dbReference>
<dbReference type="SUPFAM" id="SSF110221">
    <property type="entry name" value="AbfB domain"/>
    <property type="match status" value="1"/>
</dbReference>
<name>A0A7W7G045_9PSEU</name>
<dbReference type="SUPFAM" id="SSF50494">
    <property type="entry name" value="Trypsin-like serine proteases"/>
    <property type="match status" value="1"/>
</dbReference>
<dbReference type="CDD" id="cd23399">
    <property type="entry name" value="beta-trefoil_ABD_ABFB"/>
    <property type="match status" value="1"/>
</dbReference>
<dbReference type="PROSITE" id="PS50240">
    <property type="entry name" value="TRYPSIN_DOM"/>
    <property type="match status" value="1"/>
</dbReference>
<dbReference type="InterPro" id="IPR000772">
    <property type="entry name" value="Ricin_B_lectin"/>
</dbReference>
<evidence type="ECO:0000313" key="5">
    <source>
        <dbReference type="Proteomes" id="UP000533598"/>
    </source>
</evidence>
<evidence type="ECO:0000313" key="4">
    <source>
        <dbReference type="EMBL" id="MBB4681834.1"/>
    </source>
</evidence>
<organism evidence="4 5">
    <name type="scientific">Crossiella cryophila</name>
    <dbReference type="NCBI Taxonomy" id="43355"/>
    <lineage>
        <taxon>Bacteria</taxon>
        <taxon>Bacillati</taxon>
        <taxon>Actinomycetota</taxon>
        <taxon>Actinomycetes</taxon>
        <taxon>Pseudonocardiales</taxon>
        <taxon>Pseudonocardiaceae</taxon>
        <taxon>Crossiella</taxon>
    </lineage>
</organism>
<dbReference type="SMART" id="SM00458">
    <property type="entry name" value="RICIN"/>
    <property type="match status" value="1"/>
</dbReference>
<proteinExistence type="inferred from homology"/>
<dbReference type="SMART" id="SM00020">
    <property type="entry name" value="Tryp_SPc"/>
    <property type="match status" value="1"/>
</dbReference>
<dbReference type="CDD" id="cd00161">
    <property type="entry name" value="beta-trefoil_Ricin-like"/>
    <property type="match status" value="1"/>
</dbReference>
<dbReference type="InterPro" id="IPR007934">
    <property type="entry name" value="AbfB_ABD"/>
</dbReference>
<dbReference type="Pfam" id="PF00089">
    <property type="entry name" value="Trypsin"/>
    <property type="match status" value="1"/>
</dbReference>
<protein>
    <recommendedName>
        <fullName evidence="3">Peptidase S1 domain-containing protein</fullName>
    </recommendedName>
</protein>
<dbReference type="SUPFAM" id="SSF50370">
    <property type="entry name" value="Ricin B-like lectins"/>
    <property type="match status" value="1"/>
</dbReference>
<dbReference type="InterPro" id="IPR036195">
    <property type="entry name" value="AbfB_ABD_sf"/>
</dbReference>
<dbReference type="InterPro" id="IPR009003">
    <property type="entry name" value="Peptidase_S1_PA"/>
</dbReference>
<keyword evidence="2" id="KW-1015">Disulfide bond</keyword>
<dbReference type="PROSITE" id="PS50231">
    <property type="entry name" value="RICIN_B_LECTIN"/>
    <property type="match status" value="1"/>
</dbReference>
<dbReference type="Pfam" id="PF05270">
    <property type="entry name" value="AbfB"/>
    <property type="match status" value="1"/>
</dbReference>
<dbReference type="GO" id="GO:0046556">
    <property type="term" value="F:alpha-L-arabinofuranosidase activity"/>
    <property type="evidence" value="ECO:0007669"/>
    <property type="project" value="InterPro"/>
</dbReference>
<sequence length="542" mass="58334">MLLSATTANAISNGTSAADSEYAFAARVHIGDQACSGALVDPQWVVTAASCFPGNPQGTGAAAPEGTTATIGRANRFQTTGQVVRVTELARYAGRDLVLAKLAEPVNGIAPLRLTTTAPVAGEVLRVAGFGRSTTEWVPERLQSARFAVGAVAPATFSISGHTPAEASTCKGDSGGPAFRERDGRAELVGINSNSWQRGCLGTSTTNNGATEVRVDDIGGWITEQIDKGRRIPGVVQNAIVDFRGVHSGRCVDVYFASWENDARTVIANCHGRANQQWEVIERGQNRYSFKSVNSKKCLEITGGATGEGAPVGQHECRGDQPRQEWELLPAKDGATELRNRATGKVVQPTGSGTGEGTFLVQADNRHTTDQQWTVRVVSKARHDLVTPAQPNRSLRVTNQGLPNRYARHARGEGWIDLIEEGSPELDKADATWRIVPGLADGNCYSIEASNLPGNFLRHAQGRIRLDRNDGSAQLTADATWCARDGLDGRGVSLESWNLPDRFIRHTQGQLWSARNGGDQWYENPNSFAADTTWDVVEPLKK</sequence>
<dbReference type="PANTHER" id="PTHR24276:SF98">
    <property type="entry name" value="FI18310P1-RELATED"/>
    <property type="match status" value="1"/>
</dbReference>
<dbReference type="Pfam" id="PF00652">
    <property type="entry name" value="Ricin_B_lectin"/>
    <property type="match status" value="1"/>
</dbReference>
<dbReference type="PANTHER" id="PTHR24276">
    <property type="entry name" value="POLYSERASE-RELATED"/>
    <property type="match status" value="1"/>
</dbReference>
<evidence type="ECO:0000256" key="2">
    <source>
        <dbReference type="ARBA" id="ARBA00023157"/>
    </source>
</evidence>
<dbReference type="Gene3D" id="2.80.10.50">
    <property type="match status" value="2"/>
</dbReference>
<comment type="similarity">
    <text evidence="1">Belongs to the peptidase S1 family.</text>
</comment>
<dbReference type="GO" id="GO:0046373">
    <property type="term" value="P:L-arabinose metabolic process"/>
    <property type="evidence" value="ECO:0007669"/>
    <property type="project" value="InterPro"/>
</dbReference>